<reference evidence="2 3" key="2">
    <citation type="journal article" date="2015" name="Genome Announc.">
        <title>Complete Genome Sequence of Hyperthermophilic Piezophilic Archaeon Palaeococcus pacificus DY20341T, Isolated from Deep-Sea Hydrothermal Sediments.</title>
        <authorList>
            <person name="Zeng X."/>
            <person name="Jebbar M."/>
            <person name="Shao Z."/>
        </authorList>
    </citation>
    <scope>NUCLEOTIDE SEQUENCE [LARGE SCALE GENOMIC DNA]</scope>
    <source>
        <strain evidence="2 3">DY20341</strain>
    </source>
</reference>
<keyword evidence="1" id="KW-0812">Transmembrane</keyword>
<dbReference type="KEGG" id="ppac:PAP_01030"/>
<feature type="transmembrane region" description="Helical" evidence="1">
    <location>
        <begin position="107"/>
        <end position="128"/>
    </location>
</feature>
<feature type="transmembrane region" description="Helical" evidence="1">
    <location>
        <begin position="140"/>
        <end position="162"/>
    </location>
</feature>
<feature type="transmembrane region" description="Helical" evidence="1">
    <location>
        <begin position="77"/>
        <end position="95"/>
    </location>
</feature>
<reference evidence="3" key="1">
    <citation type="submission" date="2013-06" db="EMBL/GenBank/DDBJ databases">
        <title>Complete Genome Sequence of Hyperthermophilic Palaeococcus pacificus DY20341T, Isolated from a Deep-Sea Hydrothermal Sediments.</title>
        <authorList>
            <person name="Zeng X."/>
            <person name="Shao Z."/>
        </authorList>
    </citation>
    <scope>NUCLEOTIDE SEQUENCE [LARGE SCALE GENOMIC DNA]</scope>
    <source>
        <strain evidence="3">DY20341</strain>
    </source>
</reference>
<dbReference type="GeneID" id="24841340"/>
<dbReference type="Proteomes" id="UP000027981">
    <property type="component" value="Chromosome"/>
</dbReference>
<evidence type="ECO:0000256" key="1">
    <source>
        <dbReference type="SAM" id="Phobius"/>
    </source>
</evidence>
<protein>
    <submittedName>
        <fullName evidence="2">Uncharacterized protein</fullName>
    </submittedName>
</protein>
<accession>A0A075LW27</accession>
<evidence type="ECO:0000313" key="3">
    <source>
        <dbReference type="Proteomes" id="UP000027981"/>
    </source>
</evidence>
<keyword evidence="1" id="KW-1133">Transmembrane helix</keyword>
<dbReference type="AlphaFoldDB" id="A0A075LW27"/>
<dbReference type="HOGENOM" id="CLU_1607793_0_0_2"/>
<keyword evidence="1" id="KW-0472">Membrane</keyword>
<keyword evidence="3" id="KW-1185">Reference proteome</keyword>
<dbReference type="RefSeq" id="WP_048164171.1">
    <property type="nucleotide sequence ID" value="NZ_CP006019.1"/>
</dbReference>
<proteinExistence type="predicted"/>
<gene>
    <name evidence="2" type="ORF">PAP_01030</name>
</gene>
<feature type="transmembrane region" description="Helical" evidence="1">
    <location>
        <begin position="6"/>
        <end position="26"/>
    </location>
</feature>
<name>A0A075LW27_9EURY</name>
<sequence length="170" mass="20030">MVITGIMSYLASCFILLIPIFLWNVIFASKLPEPYQRSNFWSNIPKFIGIPEKTLRVIVFFLPLLFKLELNEPQQKIGFLLYVLGICVYFMSWLMQIYFPESSWSQSVFGFMAPAYTTIIWFVGIGLIGKSLFIKIPYHYSIYIILSVFFVVFHSIHSFIVYSRFRVERM</sequence>
<evidence type="ECO:0000313" key="2">
    <source>
        <dbReference type="EMBL" id="AIF68648.1"/>
    </source>
</evidence>
<organism evidence="2 3">
    <name type="scientific">Palaeococcus pacificus DY20341</name>
    <dbReference type="NCBI Taxonomy" id="1343739"/>
    <lineage>
        <taxon>Archaea</taxon>
        <taxon>Methanobacteriati</taxon>
        <taxon>Methanobacteriota</taxon>
        <taxon>Thermococci</taxon>
        <taxon>Thermococcales</taxon>
        <taxon>Thermococcaceae</taxon>
        <taxon>Palaeococcus</taxon>
    </lineage>
</organism>
<dbReference type="EMBL" id="CP006019">
    <property type="protein sequence ID" value="AIF68648.1"/>
    <property type="molecule type" value="Genomic_DNA"/>
</dbReference>